<dbReference type="AlphaFoldDB" id="A0AAW0YHC4"/>
<feature type="region of interest" description="Disordered" evidence="1">
    <location>
        <begin position="253"/>
        <end position="297"/>
    </location>
</feature>
<dbReference type="GeneID" id="92184462"/>
<sequence length="378" mass="41116">MSPQSPSVDLERPQGQKLSKKFSTTLLSVKNGMLRARTSLASLTSQKHLSVQNVVTETPTNPSPNDDDFAAVGHDSIPHSAQDLDSEQMVLKAVGADDGHLPPIRRPLPDQNEAHSLSESRLPSSGATLSSLIESPEWYRSALALLDFGSEQSTPSASDGENGLSTFSERHHSVTFSHTPPLDGLKAVQVPFPKHGYRSSCVVDATQPDVVIDIQTDLMKAAAQVSLKSGQRRCRRLALRGLGSRLWSPSSSVIDQVTFTPPHGSPQTSNSVGEDSEGMSTHTRLTDDHSAHGGDDSEVSFDQIQNFLVEPSEEVPHPLVRENSRGLGLAMRLNAHPAYTRGVALRHDDWEMELSTRIEEDEVSLEESVECGKLDDPR</sequence>
<proteinExistence type="predicted"/>
<evidence type="ECO:0000313" key="3">
    <source>
        <dbReference type="Proteomes" id="UP001388673"/>
    </source>
</evidence>
<dbReference type="Proteomes" id="UP001388673">
    <property type="component" value="Unassembled WGS sequence"/>
</dbReference>
<dbReference type="EMBL" id="JBCAWK010000017">
    <property type="protein sequence ID" value="KAK8842962.1"/>
    <property type="molecule type" value="Genomic_DNA"/>
</dbReference>
<organism evidence="2 3">
    <name type="scientific">Kwoniella newhampshirensis</name>
    <dbReference type="NCBI Taxonomy" id="1651941"/>
    <lineage>
        <taxon>Eukaryota</taxon>
        <taxon>Fungi</taxon>
        <taxon>Dikarya</taxon>
        <taxon>Basidiomycota</taxon>
        <taxon>Agaricomycotina</taxon>
        <taxon>Tremellomycetes</taxon>
        <taxon>Tremellales</taxon>
        <taxon>Cryptococcaceae</taxon>
        <taxon>Kwoniella</taxon>
    </lineage>
</organism>
<reference evidence="2 3" key="1">
    <citation type="journal article" date="2024" name="bioRxiv">
        <title>Comparative genomics of Cryptococcus and Kwoniella reveals pathogenesis evolution and contrasting karyotype dynamics via intercentromeric recombination or chromosome fusion.</title>
        <authorList>
            <person name="Coelho M.A."/>
            <person name="David-Palma M."/>
            <person name="Shea T."/>
            <person name="Bowers K."/>
            <person name="McGinley-Smith S."/>
            <person name="Mohammad A.W."/>
            <person name="Gnirke A."/>
            <person name="Yurkov A.M."/>
            <person name="Nowrousian M."/>
            <person name="Sun S."/>
            <person name="Cuomo C.A."/>
            <person name="Heitman J."/>
        </authorList>
    </citation>
    <scope>NUCLEOTIDE SEQUENCE [LARGE SCALE GENOMIC DNA]</scope>
    <source>
        <strain evidence="2 3">CBS 13917</strain>
    </source>
</reference>
<dbReference type="RefSeq" id="XP_066799242.1">
    <property type="nucleotide sequence ID" value="XM_066950277.1"/>
</dbReference>
<evidence type="ECO:0000256" key="1">
    <source>
        <dbReference type="SAM" id="MobiDB-lite"/>
    </source>
</evidence>
<feature type="region of interest" description="Disordered" evidence="1">
    <location>
        <begin position="97"/>
        <end position="126"/>
    </location>
</feature>
<dbReference type="KEGG" id="kne:92184462"/>
<evidence type="ECO:0000313" key="2">
    <source>
        <dbReference type="EMBL" id="KAK8842962.1"/>
    </source>
</evidence>
<feature type="region of interest" description="Disordered" evidence="1">
    <location>
        <begin position="1"/>
        <end position="23"/>
    </location>
</feature>
<protein>
    <submittedName>
        <fullName evidence="2">Uncharacterized protein</fullName>
    </submittedName>
</protein>
<comment type="caution">
    <text evidence="2">The sequence shown here is derived from an EMBL/GenBank/DDBJ whole genome shotgun (WGS) entry which is preliminary data.</text>
</comment>
<feature type="compositionally biased region" description="Polar residues" evidence="1">
    <location>
        <begin position="253"/>
        <end position="283"/>
    </location>
</feature>
<feature type="compositionally biased region" description="Basic and acidic residues" evidence="1">
    <location>
        <begin position="284"/>
        <end position="295"/>
    </location>
</feature>
<name>A0AAW0YHC4_9TREE</name>
<accession>A0AAW0YHC4</accession>
<gene>
    <name evidence="2" type="ORF">IAR55_007204</name>
</gene>
<keyword evidence="3" id="KW-1185">Reference proteome</keyword>